<keyword evidence="1" id="KW-1133">Transmembrane helix</keyword>
<evidence type="ECO:0000313" key="3">
    <source>
        <dbReference type="Proteomes" id="UP000317365"/>
    </source>
</evidence>
<proteinExistence type="predicted"/>
<evidence type="ECO:0000256" key="1">
    <source>
        <dbReference type="SAM" id="Phobius"/>
    </source>
</evidence>
<sequence>MNTLNNKSRYSREQAFSERIVQRLSEAENDLPRDVSERLKAARALALSKRKVVPIEIHATGLAGNTLILGGPFSSTRWNVFGSLVPLVALVIGLLAIGPLQDQYRAVEVAEVDTELLTDELPPAAFTDPGFLEYLRSTNSSLQR</sequence>
<accession>A0A515EQ99</accession>
<dbReference type="KEGG" id="rhg:EXZ61_12100"/>
<organism evidence="2 3">
    <name type="scientific">Rhodoferax aquaticus</name>
    <dbReference type="NCBI Taxonomy" id="2527691"/>
    <lineage>
        <taxon>Bacteria</taxon>
        <taxon>Pseudomonadati</taxon>
        <taxon>Pseudomonadota</taxon>
        <taxon>Betaproteobacteria</taxon>
        <taxon>Burkholderiales</taxon>
        <taxon>Comamonadaceae</taxon>
        <taxon>Rhodoferax</taxon>
    </lineage>
</organism>
<keyword evidence="1" id="KW-0472">Membrane</keyword>
<dbReference type="InterPro" id="IPR022064">
    <property type="entry name" value="DUF3619"/>
</dbReference>
<keyword evidence="1" id="KW-0812">Transmembrane</keyword>
<dbReference type="RefSeq" id="WP_142812010.1">
    <property type="nucleotide sequence ID" value="NZ_CP036282.1"/>
</dbReference>
<dbReference type="EMBL" id="CP036282">
    <property type="protein sequence ID" value="QDL54851.1"/>
    <property type="molecule type" value="Genomic_DNA"/>
</dbReference>
<dbReference type="Pfam" id="PF12279">
    <property type="entry name" value="DUF3619"/>
    <property type="match status" value="1"/>
</dbReference>
<protein>
    <submittedName>
        <fullName evidence="2">DUF3619 family protein</fullName>
    </submittedName>
</protein>
<name>A0A515EQ99_9BURK</name>
<evidence type="ECO:0000313" key="2">
    <source>
        <dbReference type="EMBL" id="QDL54851.1"/>
    </source>
</evidence>
<dbReference type="Proteomes" id="UP000317365">
    <property type="component" value="Chromosome"/>
</dbReference>
<feature type="transmembrane region" description="Helical" evidence="1">
    <location>
        <begin position="78"/>
        <end position="97"/>
    </location>
</feature>
<gene>
    <name evidence="2" type="ORF">EXZ61_12100</name>
</gene>
<keyword evidence="3" id="KW-1185">Reference proteome</keyword>
<reference evidence="3" key="2">
    <citation type="journal article" date="2020" name="Int. J. Syst. Evol. Microbiol.">
        <title>Genomic insights into a novel species Rhodoferax aquaticus sp. nov., isolated from freshwater.</title>
        <authorList>
            <person name="Li T."/>
            <person name="Zhuo Y."/>
            <person name="Jin C.Z."/>
            <person name="Wu X."/>
            <person name="Ko S.R."/>
            <person name="Jin F.J."/>
            <person name="Ahn C.Y."/>
            <person name="Oh H.M."/>
            <person name="Lee H.G."/>
            <person name="Jin L."/>
        </authorList>
    </citation>
    <scope>NUCLEOTIDE SEQUENCE [LARGE SCALE GENOMIC DNA]</scope>
    <source>
        <strain evidence="3">Gr-4</strain>
    </source>
</reference>
<reference evidence="3" key="1">
    <citation type="submission" date="2019-02" db="EMBL/GenBank/DDBJ databases">
        <title>Complete genome sequence of Rhodoferax sp. Gr-4.</title>
        <authorList>
            <person name="Jin L."/>
        </authorList>
    </citation>
    <scope>NUCLEOTIDE SEQUENCE [LARGE SCALE GENOMIC DNA]</scope>
    <source>
        <strain evidence="3">Gr-4</strain>
    </source>
</reference>
<dbReference type="AlphaFoldDB" id="A0A515EQ99"/>